<name>A0AAW8F2B4_9MICO</name>
<dbReference type="SUPFAM" id="SSF53335">
    <property type="entry name" value="S-adenosyl-L-methionine-dependent methyltransferases"/>
    <property type="match status" value="1"/>
</dbReference>
<reference evidence="4 5" key="1">
    <citation type="submission" date="2023-07" db="EMBL/GenBank/DDBJ databases">
        <title>Comparative genomics of wheat-associated soil bacteria to identify genetic determinants of phenazine resistance.</title>
        <authorList>
            <person name="Mouncey N."/>
        </authorList>
    </citation>
    <scope>NUCLEOTIDE SEQUENCE [LARGE SCALE GENOMIC DNA]</scope>
    <source>
        <strain evidence="4 5">W4I9-1</strain>
    </source>
</reference>
<dbReference type="GO" id="GO:0032259">
    <property type="term" value="P:methylation"/>
    <property type="evidence" value="ECO:0007669"/>
    <property type="project" value="UniProtKB-KW"/>
</dbReference>
<dbReference type="Gene3D" id="3.40.50.150">
    <property type="entry name" value="Vaccinia Virus protein VP39"/>
    <property type="match status" value="1"/>
</dbReference>
<comment type="caution">
    <text evidence="4">The sequence shown here is derived from an EMBL/GenBank/DDBJ whole genome shotgun (WGS) entry which is preliminary data.</text>
</comment>
<evidence type="ECO:0000259" key="3">
    <source>
        <dbReference type="Pfam" id="PF13649"/>
    </source>
</evidence>
<keyword evidence="1 4" id="KW-0489">Methyltransferase</keyword>
<dbReference type="GO" id="GO:0008168">
    <property type="term" value="F:methyltransferase activity"/>
    <property type="evidence" value="ECO:0007669"/>
    <property type="project" value="UniProtKB-KW"/>
</dbReference>
<organism evidence="4 5">
    <name type="scientific">Microbacterium natoriense</name>
    <dbReference type="NCBI Taxonomy" id="284570"/>
    <lineage>
        <taxon>Bacteria</taxon>
        <taxon>Bacillati</taxon>
        <taxon>Actinomycetota</taxon>
        <taxon>Actinomycetes</taxon>
        <taxon>Micrococcales</taxon>
        <taxon>Microbacteriaceae</taxon>
        <taxon>Microbacterium</taxon>
    </lineage>
</organism>
<sequence length="209" mass="22198">MISSDSSIAAAYGGRAAEYIEIAGALEQMDERDVAAVVRWRDETTGPLLDAGCGPGQWTALLAEDGRDARGIDLTESFVAFARSTYPGLPFEVGSFRRIPVPTASLGGILSWYSLIHTPPAEVHDVLSEFARALAPGGGLLIGFFEGEPREPFAHAVAPAYYWNQETLGELLVDAGFVVTGGERRAREPGEISARPHASVTAVIPRSAG</sequence>
<accession>A0AAW8F2B4</accession>
<dbReference type="InterPro" id="IPR029063">
    <property type="entry name" value="SAM-dependent_MTases_sf"/>
</dbReference>
<keyword evidence="2" id="KW-0808">Transferase</keyword>
<dbReference type="PANTHER" id="PTHR43861:SF1">
    <property type="entry name" value="TRANS-ACONITATE 2-METHYLTRANSFERASE"/>
    <property type="match status" value="1"/>
</dbReference>
<feature type="domain" description="Methyltransferase" evidence="3">
    <location>
        <begin position="49"/>
        <end position="138"/>
    </location>
</feature>
<protein>
    <submittedName>
        <fullName evidence="4">SAM-dependent methyltransferase</fullName>
    </submittedName>
</protein>
<dbReference type="AlphaFoldDB" id="A0AAW8F2B4"/>
<dbReference type="RefSeq" id="WP_307298211.1">
    <property type="nucleotide sequence ID" value="NZ_JAUSXV010000001.1"/>
</dbReference>
<dbReference type="EMBL" id="JAUSXV010000001">
    <property type="protein sequence ID" value="MDQ0649049.1"/>
    <property type="molecule type" value="Genomic_DNA"/>
</dbReference>
<dbReference type="CDD" id="cd02440">
    <property type="entry name" value="AdoMet_MTases"/>
    <property type="match status" value="1"/>
</dbReference>
<keyword evidence="5" id="KW-1185">Reference proteome</keyword>
<dbReference type="PANTHER" id="PTHR43861">
    <property type="entry name" value="TRANS-ACONITATE 2-METHYLTRANSFERASE-RELATED"/>
    <property type="match status" value="1"/>
</dbReference>
<gene>
    <name evidence="4" type="ORF">QFZ53_003245</name>
</gene>
<evidence type="ECO:0000256" key="1">
    <source>
        <dbReference type="ARBA" id="ARBA00022603"/>
    </source>
</evidence>
<dbReference type="InterPro" id="IPR041698">
    <property type="entry name" value="Methyltransf_25"/>
</dbReference>
<evidence type="ECO:0000313" key="4">
    <source>
        <dbReference type="EMBL" id="MDQ0649049.1"/>
    </source>
</evidence>
<dbReference type="Pfam" id="PF13649">
    <property type="entry name" value="Methyltransf_25"/>
    <property type="match status" value="1"/>
</dbReference>
<evidence type="ECO:0000256" key="2">
    <source>
        <dbReference type="ARBA" id="ARBA00022679"/>
    </source>
</evidence>
<evidence type="ECO:0000313" key="5">
    <source>
        <dbReference type="Proteomes" id="UP001244427"/>
    </source>
</evidence>
<dbReference type="Proteomes" id="UP001244427">
    <property type="component" value="Unassembled WGS sequence"/>
</dbReference>
<proteinExistence type="predicted"/>